<accession>A0A2X0P9W4</accession>
<dbReference type="AlphaFoldDB" id="A0A2X0P9W4"/>
<dbReference type="EMBL" id="FQNC01000045">
    <property type="protein sequence ID" value="SGY62696.1"/>
    <property type="molecule type" value="Genomic_DNA"/>
</dbReference>
<dbReference type="Proteomes" id="UP000249464">
    <property type="component" value="Unassembled WGS sequence"/>
</dbReference>
<evidence type="ECO:0000313" key="1">
    <source>
        <dbReference type="EMBL" id="SGY62696.1"/>
    </source>
</evidence>
<name>A0A2X0P9W4_9BASI</name>
<protein>
    <submittedName>
        <fullName evidence="1">BQ5605_C007g04723 protein</fullName>
    </submittedName>
</protein>
<proteinExistence type="predicted"/>
<reference evidence="1 2" key="1">
    <citation type="submission" date="2016-11" db="EMBL/GenBank/DDBJ databases">
        <authorList>
            <person name="Jaros S."/>
            <person name="Januszkiewicz K."/>
            <person name="Wedrychowicz H."/>
        </authorList>
    </citation>
    <scope>NUCLEOTIDE SEQUENCE [LARGE SCALE GENOMIC DNA]</scope>
</reference>
<sequence>MCDSKQCRILANAESTCTDASTCDSASNAGFKNVDCACVCHVAQCLLATNASESGACNFTFNAGFKNVNGACVQCGMLRNARRSPVTNAASICTASGTCDITYNPKIRKVT</sequence>
<keyword evidence="2" id="KW-1185">Reference proteome</keyword>
<organism evidence="1 2">
    <name type="scientific">Microbotryum silenes-dioicae</name>
    <dbReference type="NCBI Taxonomy" id="796604"/>
    <lineage>
        <taxon>Eukaryota</taxon>
        <taxon>Fungi</taxon>
        <taxon>Dikarya</taxon>
        <taxon>Basidiomycota</taxon>
        <taxon>Pucciniomycotina</taxon>
        <taxon>Microbotryomycetes</taxon>
        <taxon>Microbotryales</taxon>
        <taxon>Microbotryaceae</taxon>
        <taxon>Microbotryum</taxon>
    </lineage>
</organism>
<evidence type="ECO:0000313" key="2">
    <source>
        <dbReference type="Proteomes" id="UP000249464"/>
    </source>
</evidence>
<gene>
    <name evidence="1" type="primary">BQ5605_C007g04723</name>
    <name evidence="1" type="ORF">BQ5605_C007G04723</name>
</gene>